<dbReference type="AlphaFoldDB" id="A0A516TM96"/>
<keyword evidence="9" id="KW-1133">Transmembrane helix</keyword>
<dbReference type="InterPro" id="IPR036890">
    <property type="entry name" value="HATPase_C_sf"/>
</dbReference>
<evidence type="ECO:0000256" key="3">
    <source>
        <dbReference type="ARBA" id="ARBA00022553"/>
    </source>
</evidence>
<evidence type="ECO:0000256" key="9">
    <source>
        <dbReference type="SAM" id="Phobius"/>
    </source>
</evidence>
<dbReference type="Gene3D" id="3.30.565.10">
    <property type="entry name" value="Histidine kinase-like ATPase, C-terminal domain"/>
    <property type="match status" value="1"/>
</dbReference>
<dbReference type="InterPro" id="IPR003661">
    <property type="entry name" value="HisK_dim/P_dom"/>
</dbReference>
<dbReference type="Gene3D" id="1.10.287.130">
    <property type="match status" value="1"/>
</dbReference>
<dbReference type="PROSITE" id="PS50109">
    <property type="entry name" value="HIS_KIN"/>
    <property type="match status" value="1"/>
</dbReference>
<dbReference type="SMART" id="SM00388">
    <property type="entry name" value="HisKA"/>
    <property type="match status" value="1"/>
</dbReference>
<comment type="catalytic activity">
    <reaction evidence="1">
        <text>ATP + protein L-histidine = ADP + protein N-phospho-L-histidine.</text>
        <dbReference type="EC" id="2.7.13.3"/>
    </reaction>
</comment>
<dbReference type="InterPro" id="IPR004358">
    <property type="entry name" value="Sig_transdc_His_kin-like_C"/>
</dbReference>
<dbReference type="SUPFAM" id="SSF55874">
    <property type="entry name" value="ATPase domain of HSP90 chaperone/DNA topoisomerase II/histidine kinase"/>
    <property type="match status" value="1"/>
</dbReference>
<dbReference type="GO" id="GO:0005524">
    <property type="term" value="F:ATP binding"/>
    <property type="evidence" value="ECO:0007669"/>
    <property type="project" value="UniProtKB-KW"/>
</dbReference>
<dbReference type="SMART" id="SM00387">
    <property type="entry name" value="HATPase_c"/>
    <property type="match status" value="1"/>
</dbReference>
<dbReference type="STRING" id="1202785.A946_09785"/>
<dbReference type="KEGG" id="mkc:kam1_1137"/>
<evidence type="ECO:0000256" key="1">
    <source>
        <dbReference type="ARBA" id="ARBA00000085"/>
    </source>
</evidence>
<evidence type="ECO:0000313" key="11">
    <source>
        <dbReference type="EMBL" id="QDQ42366.1"/>
    </source>
</evidence>
<keyword evidence="3" id="KW-0597">Phosphoprotein</keyword>
<feature type="domain" description="Histidine kinase" evidence="10">
    <location>
        <begin position="142"/>
        <end position="344"/>
    </location>
</feature>
<sequence>MKQFDGKRETMLLYVTPLESKKGKTVVWTMTRVPIRLVSDYEKLAVFLSFLLIFSLLFGIFGLRILHAWSKEIARIEQIIATTPPDQIPSLGSTGFDELDKLVVTLINAKKNLIEEKNRKEELMHKLLKNERIVALGRMAATLAHELRNPLATIQLEAENALETDTMNKEGLNRILDQVARMGKLLESIVLLSHAGEILPQLIDLSVWIQSQIQKYGLLANKCGVELRVFPCEGNWVFDPKSMARAFENLLQNSLEHTPKGGWIEVTLEKKDNSLCLSVEDSGKGIEEDLRESIFEPFFTKKSSGFGLGLSIVKEIVEAHNGRIEYKKGREGGARFEIYLPNST</sequence>
<evidence type="ECO:0000259" key="10">
    <source>
        <dbReference type="PROSITE" id="PS50109"/>
    </source>
</evidence>
<evidence type="ECO:0000256" key="2">
    <source>
        <dbReference type="ARBA" id="ARBA00012438"/>
    </source>
</evidence>
<organism evidence="11 12">
    <name type="scientific">Methylacidiphilum kamchatkense Kam1</name>
    <dbReference type="NCBI Taxonomy" id="1202785"/>
    <lineage>
        <taxon>Bacteria</taxon>
        <taxon>Pseudomonadati</taxon>
        <taxon>Verrucomicrobiota</taxon>
        <taxon>Methylacidiphilae</taxon>
        <taxon>Methylacidiphilales</taxon>
        <taxon>Methylacidiphilaceae</taxon>
        <taxon>Methylacidiphilum (ex Ratnadevi et al. 2023)</taxon>
    </lineage>
</organism>
<proteinExistence type="predicted"/>
<keyword evidence="7" id="KW-0067">ATP-binding</keyword>
<evidence type="ECO:0000256" key="6">
    <source>
        <dbReference type="ARBA" id="ARBA00022777"/>
    </source>
</evidence>
<dbReference type="InterPro" id="IPR005467">
    <property type="entry name" value="His_kinase_dom"/>
</dbReference>
<evidence type="ECO:0000256" key="7">
    <source>
        <dbReference type="ARBA" id="ARBA00022840"/>
    </source>
</evidence>
<dbReference type="SUPFAM" id="SSF47384">
    <property type="entry name" value="Homodimeric domain of signal transducing histidine kinase"/>
    <property type="match status" value="1"/>
</dbReference>
<keyword evidence="6 11" id="KW-0418">Kinase</keyword>
<keyword evidence="4" id="KW-0808">Transferase</keyword>
<gene>
    <name evidence="11" type="ORF">kam1_1137</name>
</gene>
<dbReference type="Pfam" id="PF02518">
    <property type="entry name" value="HATPase_c"/>
    <property type="match status" value="1"/>
</dbReference>
<dbReference type="RefSeq" id="WP_244945969.1">
    <property type="nucleotide sequence ID" value="NZ_CP037899.1"/>
</dbReference>
<keyword evidence="5" id="KW-0547">Nucleotide-binding</keyword>
<dbReference type="InterPro" id="IPR003594">
    <property type="entry name" value="HATPase_dom"/>
</dbReference>
<dbReference type="PANTHER" id="PTHR43065:SF10">
    <property type="entry name" value="PEROXIDE STRESS-ACTIVATED HISTIDINE KINASE MAK3"/>
    <property type="match status" value="1"/>
</dbReference>
<evidence type="ECO:0000313" key="12">
    <source>
        <dbReference type="Proteomes" id="UP000315925"/>
    </source>
</evidence>
<dbReference type="PRINTS" id="PR00344">
    <property type="entry name" value="BCTRLSENSOR"/>
</dbReference>
<keyword evidence="9" id="KW-0472">Membrane</keyword>
<dbReference type="CDD" id="cd00082">
    <property type="entry name" value="HisKA"/>
    <property type="match status" value="1"/>
</dbReference>
<evidence type="ECO:0000256" key="4">
    <source>
        <dbReference type="ARBA" id="ARBA00022679"/>
    </source>
</evidence>
<dbReference type="EC" id="2.7.13.3" evidence="2"/>
<dbReference type="Proteomes" id="UP000315925">
    <property type="component" value="Chromosome"/>
</dbReference>
<accession>A0A516TM96</accession>
<dbReference type="InterPro" id="IPR036097">
    <property type="entry name" value="HisK_dim/P_sf"/>
</dbReference>
<keyword evidence="8" id="KW-0902">Two-component regulatory system</keyword>
<protein>
    <recommendedName>
        <fullName evidence="2">histidine kinase</fullName>
        <ecNumber evidence="2">2.7.13.3</ecNumber>
    </recommendedName>
</protein>
<evidence type="ECO:0000256" key="8">
    <source>
        <dbReference type="ARBA" id="ARBA00023012"/>
    </source>
</evidence>
<dbReference type="GO" id="GO:0000155">
    <property type="term" value="F:phosphorelay sensor kinase activity"/>
    <property type="evidence" value="ECO:0007669"/>
    <property type="project" value="InterPro"/>
</dbReference>
<dbReference type="PANTHER" id="PTHR43065">
    <property type="entry name" value="SENSOR HISTIDINE KINASE"/>
    <property type="match status" value="1"/>
</dbReference>
<dbReference type="Pfam" id="PF00512">
    <property type="entry name" value="HisKA"/>
    <property type="match status" value="1"/>
</dbReference>
<evidence type="ECO:0000256" key="5">
    <source>
        <dbReference type="ARBA" id="ARBA00022741"/>
    </source>
</evidence>
<dbReference type="EMBL" id="CP037899">
    <property type="protein sequence ID" value="QDQ42366.1"/>
    <property type="molecule type" value="Genomic_DNA"/>
</dbReference>
<name>A0A516TM96_9BACT</name>
<keyword evidence="9" id="KW-0812">Transmembrane</keyword>
<feature type="transmembrane region" description="Helical" evidence="9">
    <location>
        <begin position="44"/>
        <end position="66"/>
    </location>
</feature>
<reference evidence="12" key="1">
    <citation type="submission" date="2019-03" db="EMBL/GenBank/DDBJ databases">
        <title>Complete genome of Methylacidiphilum kamchatkense Kam1.</title>
        <authorList>
            <person name="Kruse T."/>
            <person name="Murarilal Ratnadevi C."/>
            <person name="Erikstad H.-A."/>
            <person name="Birkeland N.-K."/>
        </authorList>
    </citation>
    <scope>NUCLEOTIDE SEQUENCE [LARGE SCALE GENOMIC DNA]</scope>
    <source>
        <strain evidence="12">kam1</strain>
    </source>
</reference>